<evidence type="ECO:0000313" key="1">
    <source>
        <dbReference type="EMBL" id="EME38204.1"/>
    </source>
</evidence>
<keyword evidence="2" id="KW-1185">Reference proteome</keyword>
<dbReference type="AlphaFoldDB" id="N1PCS5"/>
<gene>
    <name evidence="1" type="ORF">DOTSEDRAFT_181228</name>
</gene>
<sequence length="103" mass="11324">MSGLLSEISRTPALHSFPKLITAREGLSSHVSDTCRDVLYGLELLCQARLPWCTPNIEGYEEPCRRPYKSCLGASEHAAQDLMQLHAGTGPRSAHYAAVPQRC</sequence>
<name>N1PCS5_DOTSN</name>
<reference evidence="2" key="1">
    <citation type="journal article" date="2012" name="PLoS Genet.">
        <title>The genomes of the fungal plant pathogens Cladosporium fulvum and Dothistroma septosporum reveal adaptation to different hosts and lifestyles but also signatures of common ancestry.</title>
        <authorList>
            <person name="de Wit P.J.G.M."/>
            <person name="van der Burgt A."/>
            <person name="Oekmen B."/>
            <person name="Stergiopoulos I."/>
            <person name="Abd-Elsalam K.A."/>
            <person name="Aerts A.L."/>
            <person name="Bahkali A.H."/>
            <person name="Beenen H.G."/>
            <person name="Chettri P."/>
            <person name="Cox M.P."/>
            <person name="Datema E."/>
            <person name="de Vries R.P."/>
            <person name="Dhillon B."/>
            <person name="Ganley A.R."/>
            <person name="Griffiths S.A."/>
            <person name="Guo Y."/>
            <person name="Hamelin R.C."/>
            <person name="Henrissat B."/>
            <person name="Kabir M.S."/>
            <person name="Jashni M.K."/>
            <person name="Kema G."/>
            <person name="Klaubauf S."/>
            <person name="Lapidus A."/>
            <person name="Levasseur A."/>
            <person name="Lindquist E."/>
            <person name="Mehrabi R."/>
            <person name="Ohm R.A."/>
            <person name="Owen T.J."/>
            <person name="Salamov A."/>
            <person name="Schwelm A."/>
            <person name="Schijlen E."/>
            <person name="Sun H."/>
            <person name="van den Burg H.A."/>
            <person name="van Ham R.C.H.J."/>
            <person name="Zhang S."/>
            <person name="Goodwin S.B."/>
            <person name="Grigoriev I.V."/>
            <person name="Collemare J."/>
            <person name="Bradshaw R.E."/>
        </authorList>
    </citation>
    <scope>NUCLEOTIDE SEQUENCE [LARGE SCALE GENOMIC DNA]</scope>
    <source>
        <strain evidence="2">NZE10 / CBS 128990</strain>
    </source>
</reference>
<accession>N1PCS5</accession>
<dbReference type="EMBL" id="KB446547">
    <property type="protein sequence ID" value="EME38204.1"/>
    <property type="molecule type" value="Genomic_DNA"/>
</dbReference>
<proteinExistence type="predicted"/>
<protein>
    <submittedName>
        <fullName evidence="1">Uncharacterized protein</fullName>
    </submittedName>
</protein>
<organism evidence="1 2">
    <name type="scientific">Dothistroma septosporum (strain NZE10 / CBS 128990)</name>
    <name type="common">Red band needle blight fungus</name>
    <name type="synonym">Mycosphaerella pini</name>
    <dbReference type="NCBI Taxonomy" id="675120"/>
    <lineage>
        <taxon>Eukaryota</taxon>
        <taxon>Fungi</taxon>
        <taxon>Dikarya</taxon>
        <taxon>Ascomycota</taxon>
        <taxon>Pezizomycotina</taxon>
        <taxon>Dothideomycetes</taxon>
        <taxon>Dothideomycetidae</taxon>
        <taxon>Mycosphaerellales</taxon>
        <taxon>Mycosphaerellaceae</taxon>
        <taxon>Dothistroma</taxon>
    </lineage>
</organism>
<dbReference type="HOGENOM" id="CLU_2263654_0_0_1"/>
<dbReference type="Proteomes" id="UP000016933">
    <property type="component" value="Unassembled WGS sequence"/>
</dbReference>
<reference evidence="1 2" key="2">
    <citation type="journal article" date="2012" name="PLoS Pathog.">
        <title>Diverse lifestyles and strategies of plant pathogenesis encoded in the genomes of eighteen Dothideomycetes fungi.</title>
        <authorList>
            <person name="Ohm R.A."/>
            <person name="Feau N."/>
            <person name="Henrissat B."/>
            <person name="Schoch C.L."/>
            <person name="Horwitz B.A."/>
            <person name="Barry K.W."/>
            <person name="Condon B.J."/>
            <person name="Copeland A.C."/>
            <person name="Dhillon B."/>
            <person name="Glaser F."/>
            <person name="Hesse C.N."/>
            <person name="Kosti I."/>
            <person name="LaButti K."/>
            <person name="Lindquist E.A."/>
            <person name="Lucas S."/>
            <person name="Salamov A.A."/>
            <person name="Bradshaw R.E."/>
            <person name="Ciuffetti L."/>
            <person name="Hamelin R.C."/>
            <person name="Kema G.H.J."/>
            <person name="Lawrence C."/>
            <person name="Scott J.A."/>
            <person name="Spatafora J.W."/>
            <person name="Turgeon B.G."/>
            <person name="de Wit P.J.G.M."/>
            <person name="Zhong S."/>
            <person name="Goodwin S.B."/>
            <person name="Grigoriev I.V."/>
        </authorList>
    </citation>
    <scope>NUCLEOTIDE SEQUENCE [LARGE SCALE GENOMIC DNA]</scope>
    <source>
        <strain evidence="2">NZE10 / CBS 128990</strain>
    </source>
</reference>
<evidence type="ECO:0000313" key="2">
    <source>
        <dbReference type="Proteomes" id="UP000016933"/>
    </source>
</evidence>